<accession>A0AAD4X553</accession>
<dbReference type="Gene3D" id="2.10.25.10">
    <property type="entry name" value="Laminin"/>
    <property type="match status" value="1"/>
</dbReference>
<evidence type="ECO:0000313" key="7">
    <source>
        <dbReference type="Proteomes" id="UP001202328"/>
    </source>
</evidence>
<sequence>MSFRMFLLIQLSCWLTLTLSVAAFGETKPGCQAKCGNISIPYPFGITPGGMDDTREAGGCSIHGVWLGPYSYNVNCNTSLDPPKPFIGTTNLEIQSISEFEIRISSWEDKICYNMVGDLVLSGTGSNISLFGSPFTFSNTKNRLFVIGCNSIGYNYGYDQLLKTYVTQCVTSCNSRKEVHEGSCNGNGCCMSTIPAGLKFFHTQVRRTDQITNTTFSSYFDPCSYAFVADHEQFKFSATDLLDISKVIDIPVVLDWGIGNKTCEEAKKDPETFACHGNSQCINLDNNPGYRCTCSKGYKGNPYLSPGCQ</sequence>
<feature type="chain" id="PRO_5042245575" description="EGF-like domain-containing protein" evidence="3">
    <location>
        <begin position="24"/>
        <end position="309"/>
    </location>
</feature>
<dbReference type="InterPro" id="IPR000742">
    <property type="entry name" value="EGF"/>
</dbReference>
<evidence type="ECO:0000259" key="4">
    <source>
        <dbReference type="Pfam" id="PF00008"/>
    </source>
</evidence>
<dbReference type="Pfam" id="PF13947">
    <property type="entry name" value="GUB_WAK_bind"/>
    <property type="match status" value="1"/>
</dbReference>
<feature type="domain" description="Wall-associated receptor kinase galacturonan-binding" evidence="5">
    <location>
        <begin position="31"/>
        <end position="100"/>
    </location>
</feature>
<evidence type="ECO:0000259" key="5">
    <source>
        <dbReference type="Pfam" id="PF13947"/>
    </source>
</evidence>
<feature type="signal peptide" evidence="3">
    <location>
        <begin position="1"/>
        <end position="23"/>
    </location>
</feature>
<keyword evidence="2 3" id="KW-0732">Signal</keyword>
<comment type="subcellular location">
    <subcellularLocation>
        <location evidence="1">Membrane</location>
        <topology evidence="1">Single-pass membrane protein</topology>
    </subcellularLocation>
</comment>
<gene>
    <name evidence="6" type="ORF">MKW98_016536</name>
</gene>
<evidence type="ECO:0000256" key="2">
    <source>
        <dbReference type="ARBA" id="ARBA00022729"/>
    </source>
</evidence>
<organism evidence="6 7">
    <name type="scientific">Papaver atlanticum</name>
    <dbReference type="NCBI Taxonomy" id="357466"/>
    <lineage>
        <taxon>Eukaryota</taxon>
        <taxon>Viridiplantae</taxon>
        <taxon>Streptophyta</taxon>
        <taxon>Embryophyta</taxon>
        <taxon>Tracheophyta</taxon>
        <taxon>Spermatophyta</taxon>
        <taxon>Magnoliopsida</taxon>
        <taxon>Ranunculales</taxon>
        <taxon>Papaveraceae</taxon>
        <taxon>Papaveroideae</taxon>
        <taxon>Papaver</taxon>
    </lineage>
</organism>
<reference evidence="6" key="1">
    <citation type="submission" date="2022-04" db="EMBL/GenBank/DDBJ databases">
        <title>A functionally conserved STORR gene fusion in Papaver species that diverged 16.8 million years ago.</title>
        <authorList>
            <person name="Catania T."/>
        </authorList>
    </citation>
    <scope>NUCLEOTIDE SEQUENCE</scope>
    <source>
        <strain evidence="6">S-188037</strain>
    </source>
</reference>
<feature type="non-terminal residue" evidence="6">
    <location>
        <position position="309"/>
    </location>
</feature>
<proteinExistence type="predicted"/>
<dbReference type="Proteomes" id="UP001202328">
    <property type="component" value="Unassembled WGS sequence"/>
</dbReference>
<dbReference type="InterPro" id="IPR025287">
    <property type="entry name" value="WAK_GUB"/>
</dbReference>
<dbReference type="PANTHER" id="PTHR33491">
    <property type="entry name" value="OSJNBA0016N04.9 PROTEIN"/>
    <property type="match status" value="1"/>
</dbReference>
<comment type="caution">
    <text evidence="6">The sequence shown here is derived from an EMBL/GenBank/DDBJ whole genome shotgun (WGS) entry which is preliminary data.</text>
</comment>
<protein>
    <recommendedName>
        <fullName evidence="8">EGF-like domain-containing protein</fullName>
    </recommendedName>
</protein>
<evidence type="ECO:0000313" key="6">
    <source>
        <dbReference type="EMBL" id="KAI3845777.1"/>
    </source>
</evidence>
<dbReference type="AlphaFoldDB" id="A0AAD4X553"/>
<evidence type="ECO:0008006" key="8">
    <source>
        <dbReference type="Google" id="ProtNLM"/>
    </source>
</evidence>
<dbReference type="EMBL" id="JAJJMB010016632">
    <property type="protein sequence ID" value="KAI3845777.1"/>
    <property type="molecule type" value="Genomic_DNA"/>
</dbReference>
<name>A0AAD4X553_9MAGN</name>
<evidence type="ECO:0000256" key="3">
    <source>
        <dbReference type="SAM" id="SignalP"/>
    </source>
</evidence>
<dbReference type="Pfam" id="PF00008">
    <property type="entry name" value="EGF"/>
    <property type="match status" value="1"/>
</dbReference>
<feature type="domain" description="EGF-like" evidence="4">
    <location>
        <begin position="270"/>
        <end position="301"/>
    </location>
</feature>
<evidence type="ECO:0000256" key="1">
    <source>
        <dbReference type="ARBA" id="ARBA00004167"/>
    </source>
</evidence>
<keyword evidence="7" id="KW-1185">Reference proteome</keyword>